<comment type="caution">
    <text evidence="3">The sequence shown here is derived from an EMBL/GenBank/DDBJ whole genome shotgun (WGS) entry which is preliminary data.</text>
</comment>
<sequence length="88" mass="9142">NLLAAANTAATAAASAIRMAGGIVAAVREMVRDLVAQTVGRLAVWAAELVFSVGLATPLVAGSSPARPTNSLVSRSPRKSRYNHPRCW</sequence>
<feature type="non-terminal residue" evidence="3">
    <location>
        <position position="1"/>
    </location>
</feature>
<evidence type="ECO:0000313" key="4">
    <source>
        <dbReference type="Proteomes" id="UP000294856"/>
    </source>
</evidence>
<evidence type="ECO:0000313" key="3">
    <source>
        <dbReference type="EMBL" id="TCJ94905.1"/>
    </source>
</evidence>
<name>A0A4V2PAV4_9NOCA</name>
<organism evidence="3 4">
    <name type="scientific">Nocardia alba</name>
    <dbReference type="NCBI Taxonomy" id="225051"/>
    <lineage>
        <taxon>Bacteria</taxon>
        <taxon>Bacillati</taxon>
        <taxon>Actinomycetota</taxon>
        <taxon>Actinomycetes</taxon>
        <taxon>Mycobacteriales</taxon>
        <taxon>Nocardiaceae</taxon>
        <taxon>Nocardia</taxon>
    </lineage>
</organism>
<evidence type="ECO:0000256" key="1">
    <source>
        <dbReference type="SAM" id="MobiDB-lite"/>
    </source>
</evidence>
<feature type="transmembrane region" description="Helical" evidence="2">
    <location>
        <begin position="42"/>
        <end position="61"/>
    </location>
</feature>
<evidence type="ECO:0000256" key="2">
    <source>
        <dbReference type="SAM" id="Phobius"/>
    </source>
</evidence>
<feature type="region of interest" description="Disordered" evidence="1">
    <location>
        <begin position="61"/>
        <end position="88"/>
    </location>
</feature>
<reference evidence="3 4" key="1">
    <citation type="submission" date="2019-03" db="EMBL/GenBank/DDBJ databases">
        <title>Genomic Encyclopedia of Type Strains, Phase IV (KMG-IV): sequencing the most valuable type-strain genomes for metagenomic binning, comparative biology and taxonomic classification.</title>
        <authorList>
            <person name="Goeker M."/>
        </authorList>
    </citation>
    <scope>NUCLEOTIDE SEQUENCE [LARGE SCALE GENOMIC DNA]</scope>
    <source>
        <strain evidence="3 4">DSM 44684</strain>
    </source>
</reference>
<protein>
    <submittedName>
        <fullName evidence="3">Uncharacterized protein</fullName>
    </submittedName>
</protein>
<dbReference type="Proteomes" id="UP000294856">
    <property type="component" value="Unassembled WGS sequence"/>
</dbReference>
<gene>
    <name evidence="3" type="ORF">DFR71_3813</name>
</gene>
<keyword evidence="2" id="KW-0812">Transmembrane</keyword>
<accession>A0A4V2PAV4</accession>
<proteinExistence type="predicted"/>
<keyword evidence="2" id="KW-0472">Membrane</keyword>
<feature type="compositionally biased region" description="Basic residues" evidence="1">
    <location>
        <begin position="76"/>
        <end position="88"/>
    </location>
</feature>
<dbReference type="EMBL" id="SMFR01000003">
    <property type="protein sequence ID" value="TCJ94905.1"/>
    <property type="molecule type" value="Genomic_DNA"/>
</dbReference>
<dbReference type="AlphaFoldDB" id="A0A4V2PAV4"/>
<keyword evidence="4" id="KW-1185">Reference proteome</keyword>
<keyword evidence="2" id="KW-1133">Transmembrane helix</keyword>